<sequence>MSSPVKITDMLKSNSFSYSFEVTPDVLYDDIDNLNVEPVFFSVTWHAKYHKCEDLDIGPIRIAKYLRSIQKSVLMHMSCDMMRKEYLNQLLKVFQDNNICNLFVILGVTGDYFCIGVAGFPDHKGDKLLNLKQKMDSGANFILTQAFFEKVVFKNFVESCKEIGITAPIIPGVFLYENLKQLNGFINFCRVKVSNDLLEQVRNSEDSNFPGRGIVKKLLKDVTAETGVSHFHFFTLNKLDFVSDFVKEF</sequence>
<reference evidence="1 2" key="1">
    <citation type="journal article" date="2022" name="Genome Biol. Evol.">
        <title>The Spruce Budworm Genome: Reconstructing the Evolutionary History of Antifreeze Proteins.</title>
        <authorList>
            <person name="Beliveau C."/>
            <person name="Gagne P."/>
            <person name="Picq S."/>
            <person name="Vernygora O."/>
            <person name="Keeling C.I."/>
            <person name="Pinkney K."/>
            <person name="Doucet D."/>
            <person name="Wen F."/>
            <person name="Johnston J.S."/>
            <person name="Maaroufi H."/>
            <person name="Boyle B."/>
            <person name="Laroche J."/>
            <person name="Dewar K."/>
            <person name="Juretic N."/>
            <person name="Blackburn G."/>
            <person name="Nisole A."/>
            <person name="Brunet B."/>
            <person name="Brandao M."/>
            <person name="Lumley L."/>
            <person name="Duan J."/>
            <person name="Quan G."/>
            <person name="Lucarotti C.J."/>
            <person name="Roe A.D."/>
            <person name="Sperling F.A.H."/>
            <person name="Levesque R.C."/>
            <person name="Cusson M."/>
        </authorList>
    </citation>
    <scope>NUCLEOTIDE SEQUENCE [LARGE SCALE GENOMIC DNA]</scope>
    <source>
        <strain evidence="1">Glfc:IPQL:Cfum</strain>
    </source>
</reference>
<dbReference type="Proteomes" id="UP001064048">
    <property type="component" value="Chromosome 7"/>
</dbReference>
<gene>
    <name evidence="1" type="ORF">MSG28_004658</name>
</gene>
<dbReference type="EMBL" id="CM046107">
    <property type="protein sequence ID" value="KAI8432206.1"/>
    <property type="molecule type" value="Genomic_DNA"/>
</dbReference>
<keyword evidence="2" id="KW-1185">Reference proteome</keyword>
<name>A0ACC0K6T9_CHOFU</name>
<comment type="caution">
    <text evidence="1">The sequence shown here is derived from an EMBL/GenBank/DDBJ whole genome shotgun (WGS) entry which is preliminary data.</text>
</comment>
<organism evidence="1 2">
    <name type="scientific">Choristoneura fumiferana</name>
    <name type="common">Spruce budworm moth</name>
    <name type="synonym">Archips fumiferana</name>
    <dbReference type="NCBI Taxonomy" id="7141"/>
    <lineage>
        <taxon>Eukaryota</taxon>
        <taxon>Metazoa</taxon>
        <taxon>Ecdysozoa</taxon>
        <taxon>Arthropoda</taxon>
        <taxon>Hexapoda</taxon>
        <taxon>Insecta</taxon>
        <taxon>Pterygota</taxon>
        <taxon>Neoptera</taxon>
        <taxon>Endopterygota</taxon>
        <taxon>Lepidoptera</taxon>
        <taxon>Glossata</taxon>
        <taxon>Ditrysia</taxon>
        <taxon>Tortricoidea</taxon>
        <taxon>Tortricidae</taxon>
        <taxon>Tortricinae</taxon>
        <taxon>Choristoneura</taxon>
    </lineage>
</organism>
<proteinExistence type="predicted"/>
<evidence type="ECO:0000313" key="1">
    <source>
        <dbReference type="EMBL" id="KAI8432206.1"/>
    </source>
</evidence>
<accession>A0ACC0K6T9</accession>
<protein>
    <submittedName>
        <fullName evidence="1">Uncharacterized protein</fullName>
    </submittedName>
</protein>
<evidence type="ECO:0000313" key="2">
    <source>
        <dbReference type="Proteomes" id="UP001064048"/>
    </source>
</evidence>